<dbReference type="Pfam" id="PF20747">
    <property type="entry name" value="Caudo_bapla_N"/>
    <property type="match status" value="1"/>
</dbReference>
<organism evidence="2 3">
    <name type="scientific">Lactococcus phage PLgW-1</name>
    <dbReference type="NCBI Taxonomy" id="1983536"/>
    <lineage>
        <taxon>Viruses</taxon>
        <taxon>Duplodnaviria</taxon>
        <taxon>Heunggongvirae</taxon>
        <taxon>Uroviricota</taxon>
        <taxon>Caudoviricetes</taxon>
        <taxon>Uwajimavirus</taxon>
        <taxon>Uwajimavirus PLgW1</taxon>
    </lineage>
</organism>
<gene>
    <name evidence="2" type="ORF">PLgW1_22</name>
</gene>
<dbReference type="EMBL" id="KY888143">
    <property type="protein sequence ID" value="ARQ94833.1"/>
    <property type="molecule type" value="Genomic_DNA"/>
</dbReference>
<keyword evidence="2" id="KW-0675">Receptor</keyword>
<sequence length="251" mass="27584">MTIRNFTFFSPTGTEFPVSSNADAKLYLMLSGMELDTYKRKDWKQPVDTALNRQYSNTSLVVGGRYFELEGETVALQPSADNYIHANIDLTKPTAPVTLSVEVADNTNSTDINNGSGVLKHCFDIVKTDTMGVIGQRVPIKTTVLDKLTVNELVVSTDIPWTTLGAGSRYKKTGDEITISFNYTPGGNGNFNMGTLPANSRPFTSTMFHVPAFSSSLAKDKHVQINESGVVTLLGAVGRQRYSFQFKFDIK</sequence>
<name>A0A2Z2GNE8_9CAUD</name>
<reference evidence="2" key="1">
    <citation type="submission" date="2017-04" db="EMBL/GenBank/DDBJ databases">
        <title>Genome sequence and comparative analysis of three virulent Lactococcus garvieae phages, novel phages with genome architecture linking the 936 group phages of Lactococcus lactis.</title>
        <authorList>
            <person name="Hoai T.D."/>
            <person name="Nishiki I."/>
            <person name="Yoshida T."/>
            <person name="Nakai T."/>
        </authorList>
    </citation>
    <scope>NUCLEOTIDE SEQUENCE [LARGE SCALE GENOMIC DNA]</scope>
</reference>
<feature type="domain" description="Receptor-binding protein N-terminal shoulder" evidence="1">
    <location>
        <begin position="2"/>
        <end position="137"/>
    </location>
</feature>
<evidence type="ECO:0000313" key="2">
    <source>
        <dbReference type="EMBL" id="ARQ94833.1"/>
    </source>
</evidence>
<evidence type="ECO:0000313" key="3">
    <source>
        <dbReference type="Proteomes" id="UP000251251"/>
    </source>
</evidence>
<proteinExistence type="predicted"/>
<protein>
    <submittedName>
        <fullName evidence="2">Receptor binding protein</fullName>
    </submittedName>
</protein>
<dbReference type="SUPFAM" id="SSF141658">
    <property type="entry name" value="Bacteriophage trimeric proteins domain"/>
    <property type="match status" value="1"/>
</dbReference>
<accession>A0A2Z2GNE8</accession>
<dbReference type="Gene3D" id="2.60.520.10">
    <property type="entry name" value="Phage fibre proteins"/>
    <property type="match status" value="1"/>
</dbReference>
<dbReference type="InterPro" id="IPR048780">
    <property type="entry name" value="Caudo_bapla_N"/>
</dbReference>
<keyword evidence="3" id="KW-1185">Reference proteome</keyword>
<evidence type="ECO:0000259" key="1">
    <source>
        <dbReference type="Pfam" id="PF20747"/>
    </source>
</evidence>
<dbReference type="Proteomes" id="UP000251251">
    <property type="component" value="Segment"/>
</dbReference>